<evidence type="ECO:0000313" key="5">
    <source>
        <dbReference type="EMBL" id="KCZ70515.1"/>
    </source>
</evidence>
<dbReference type="CDD" id="cd05246">
    <property type="entry name" value="dTDP_GD_SDR_e"/>
    <property type="match status" value="1"/>
</dbReference>
<dbReference type="PATRIC" id="fig|1392998.3.peg.2835"/>
<protein>
    <submittedName>
        <fullName evidence="5">dTDP-glucose 4,6-dehydratase</fullName>
        <ecNumber evidence="5">4.2.1.46</ecNumber>
    </submittedName>
</protein>
<evidence type="ECO:0000259" key="4">
    <source>
        <dbReference type="Pfam" id="PF16363"/>
    </source>
</evidence>
<dbReference type="InterPro" id="IPR005888">
    <property type="entry name" value="dTDP_Gluc_deHydtase"/>
</dbReference>
<evidence type="ECO:0000256" key="2">
    <source>
        <dbReference type="ARBA" id="ARBA00023027"/>
    </source>
</evidence>
<dbReference type="SUPFAM" id="SSF51735">
    <property type="entry name" value="NAD(P)-binding Rossmann-fold domains"/>
    <property type="match status" value="1"/>
</dbReference>
<dbReference type="InterPro" id="IPR016040">
    <property type="entry name" value="NAD(P)-bd_dom"/>
</dbReference>
<proteinExistence type="predicted"/>
<dbReference type="Pfam" id="PF16363">
    <property type="entry name" value="GDP_Man_Dehyd"/>
    <property type="match status" value="1"/>
</dbReference>
<dbReference type="InterPro" id="IPR036291">
    <property type="entry name" value="NAD(P)-bd_dom_sf"/>
</dbReference>
<gene>
    <name evidence="5" type="ORF">ANME2D_02535</name>
</gene>
<dbReference type="Proteomes" id="UP000027153">
    <property type="component" value="Unassembled WGS sequence"/>
</dbReference>
<keyword evidence="6" id="KW-1185">Reference proteome</keyword>
<dbReference type="FunFam" id="3.40.50.720:FF:000304">
    <property type="entry name" value="UDP-glucose 4,6-dehydratase"/>
    <property type="match status" value="1"/>
</dbReference>
<dbReference type="Gene3D" id="3.40.50.720">
    <property type="entry name" value="NAD(P)-binding Rossmann-like Domain"/>
    <property type="match status" value="1"/>
</dbReference>
<dbReference type="PANTHER" id="PTHR43000">
    <property type="entry name" value="DTDP-D-GLUCOSE 4,6-DEHYDRATASE-RELATED"/>
    <property type="match status" value="1"/>
</dbReference>
<feature type="domain" description="NAD(P)-binding" evidence="4">
    <location>
        <begin position="4"/>
        <end position="302"/>
    </location>
</feature>
<keyword evidence="2" id="KW-0520">NAD</keyword>
<keyword evidence="3 5" id="KW-0456">Lyase</keyword>
<sequence>MRILITGGCGFIGSNFIHYILKNTDYEVINLDGLTYSGNPDNLKDIEGNERYRFIHGRIEDRKLVYELIQDAEYLVNFAAESHVDRSILDSRPFIITNIEGTQVLLEACRHSDIKKFVHISTDEVYGELGETGKFVEHLPLLPNSPYSASKASADLIIRAYHETYGLPAATARPSNNYGYYQYPEKFIPLIITNLLEDKHVPVYGEGKNIRDWIFVEDCCAGIATILNRGKTGEVYNVGGESEKRNIDIVRMLLGLLGRDESYIKFVKDRPGHDYRYALDNTKIRKEPGWSPKIDLETGLAKTVEWYKNNPSWWKPLKEKLMRESRGFWS</sequence>
<dbReference type="Gene3D" id="3.90.25.10">
    <property type="entry name" value="UDP-galactose 4-epimerase, domain 1"/>
    <property type="match status" value="1"/>
</dbReference>
<dbReference type="OrthoDB" id="4907at2157"/>
<dbReference type="EC" id="4.2.1.46" evidence="5"/>
<comment type="cofactor">
    <cofactor evidence="1">
        <name>NAD(+)</name>
        <dbReference type="ChEBI" id="CHEBI:57540"/>
    </cofactor>
</comment>
<accession>A0A062V547</accession>
<comment type="caution">
    <text evidence="5">The sequence shown here is derived from an EMBL/GenBank/DDBJ whole genome shotgun (WGS) entry which is preliminary data.</text>
</comment>
<evidence type="ECO:0000256" key="3">
    <source>
        <dbReference type="ARBA" id="ARBA00023239"/>
    </source>
</evidence>
<reference evidence="5 6" key="1">
    <citation type="journal article" date="2013" name="Nature">
        <title>Anaerobic oxidation of methane coupled to nitrate reduction in a novel archaeal lineage.</title>
        <authorList>
            <person name="Haroon M.F."/>
            <person name="Hu S."/>
            <person name="Shi Y."/>
            <person name="Imelfort M."/>
            <person name="Keller J."/>
            <person name="Hugenholtz P."/>
            <person name="Yuan Z."/>
            <person name="Tyson G.W."/>
        </authorList>
    </citation>
    <scope>NUCLEOTIDE SEQUENCE [LARGE SCALE GENOMIC DNA]</scope>
    <source>
        <strain evidence="5 6">ANME-2d</strain>
    </source>
</reference>
<name>A0A062V547_9EURY</name>
<dbReference type="EMBL" id="JMIY01000007">
    <property type="protein sequence ID" value="KCZ70515.1"/>
    <property type="molecule type" value="Genomic_DNA"/>
</dbReference>
<dbReference type="AlphaFoldDB" id="A0A062V547"/>
<organism evidence="5 6">
    <name type="scientific">Candidatus Methanoperedens nitratireducens</name>
    <dbReference type="NCBI Taxonomy" id="1392998"/>
    <lineage>
        <taxon>Archaea</taxon>
        <taxon>Methanobacteriati</taxon>
        <taxon>Methanobacteriota</taxon>
        <taxon>Stenosarchaea group</taxon>
        <taxon>Methanomicrobia</taxon>
        <taxon>Methanosarcinales</taxon>
        <taxon>ANME-2 cluster</taxon>
        <taxon>Candidatus Methanoperedentaceae</taxon>
        <taxon>Candidatus Methanoperedens</taxon>
    </lineage>
</organism>
<evidence type="ECO:0000256" key="1">
    <source>
        <dbReference type="ARBA" id="ARBA00001911"/>
    </source>
</evidence>
<dbReference type="NCBIfam" id="TIGR01181">
    <property type="entry name" value="dTDP_gluc_dehyt"/>
    <property type="match status" value="1"/>
</dbReference>
<dbReference type="GO" id="GO:0008460">
    <property type="term" value="F:dTDP-glucose 4,6-dehydratase activity"/>
    <property type="evidence" value="ECO:0007669"/>
    <property type="project" value="UniProtKB-EC"/>
</dbReference>
<dbReference type="GO" id="GO:0009225">
    <property type="term" value="P:nucleotide-sugar metabolic process"/>
    <property type="evidence" value="ECO:0007669"/>
    <property type="project" value="InterPro"/>
</dbReference>
<evidence type="ECO:0000313" key="6">
    <source>
        <dbReference type="Proteomes" id="UP000027153"/>
    </source>
</evidence>
<dbReference type="RefSeq" id="WP_048092172.1">
    <property type="nucleotide sequence ID" value="NZ_JMIY01000007.1"/>
</dbReference>